<dbReference type="RefSeq" id="XP_019023932.1">
    <property type="nucleotide sequence ID" value="XM_019166129.1"/>
</dbReference>
<feature type="transmembrane region" description="Helical" evidence="1">
    <location>
        <begin position="20"/>
        <end position="41"/>
    </location>
</feature>
<protein>
    <submittedName>
        <fullName evidence="2">Uncharacterized protein</fullName>
    </submittedName>
</protein>
<evidence type="ECO:0000256" key="1">
    <source>
        <dbReference type="SAM" id="Phobius"/>
    </source>
</evidence>
<feature type="transmembrane region" description="Helical" evidence="1">
    <location>
        <begin position="94"/>
        <end position="114"/>
    </location>
</feature>
<reference evidence="2 3" key="2">
    <citation type="journal article" date="2014" name="J. Gen. Appl. Microbiol.">
        <title>The early diverging ascomycetous budding yeast Saitoella complicata has three histone deacetylases belonging to the Clr6, Hos2, and Rpd3 lineages.</title>
        <authorList>
            <person name="Nishida H."/>
            <person name="Matsumoto T."/>
            <person name="Kondo S."/>
            <person name="Hamamoto M."/>
            <person name="Yoshikawa H."/>
        </authorList>
    </citation>
    <scope>NUCLEOTIDE SEQUENCE [LARGE SCALE GENOMIC DNA]</scope>
    <source>
        <strain evidence="2 3">NRRL Y-17804</strain>
    </source>
</reference>
<keyword evidence="3" id="KW-1185">Reference proteome</keyword>
<name>A0A0E9NL74_SAICN</name>
<dbReference type="EMBL" id="BACD03000032">
    <property type="protein sequence ID" value="GAO50421.1"/>
    <property type="molecule type" value="Genomic_DNA"/>
</dbReference>
<comment type="caution">
    <text evidence="2">The sequence shown here is derived from an EMBL/GenBank/DDBJ whole genome shotgun (WGS) entry which is preliminary data.</text>
</comment>
<dbReference type="AlphaFoldDB" id="A0A0E9NL74"/>
<evidence type="ECO:0000313" key="2">
    <source>
        <dbReference type="EMBL" id="GAO50421.1"/>
    </source>
</evidence>
<dbReference type="Proteomes" id="UP000033140">
    <property type="component" value="Unassembled WGS sequence"/>
</dbReference>
<accession>A0A0E9NL74</accession>
<reference evidence="2 3" key="1">
    <citation type="journal article" date="2011" name="J. Gen. Appl. Microbiol.">
        <title>Draft genome sequencing of the enigmatic yeast Saitoella complicata.</title>
        <authorList>
            <person name="Nishida H."/>
            <person name="Hamamoto M."/>
            <person name="Sugiyama J."/>
        </authorList>
    </citation>
    <scope>NUCLEOTIDE SEQUENCE [LARGE SCALE GENOMIC DNA]</scope>
    <source>
        <strain evidence="2 3">NRRL Y-17804</strain>
    </source>
</reference>
<proteinExistence type="predicted"/>
<organism evidence="2 3">
    <name type="scientific">Saitoella complicata (strain BCRC 22490 / CBS 7301 / JCM 7358 / NBRC 10748 / NRRL Y-17804)</name>
    <dbReference type="NCBI Taxonomy" id="698492"/>
    <lineage>
        <taxon>Eukaryota</taxon>
        <taxon>Fungi</taxon>
        <taxon>Dikarya</taxon>
        <taxon>Ascomycota</taxon>
        <taxon>Taphrinomycotina</taxon>
        <taxon>Taphrinomycotina incertae sedis</taxon>
        <taxon>Saitoella</taxon>
    </lineage>
</organism>
<reference evidence="2 3" key="3">
    <citation type="journal article" date="2015" name="Genome Announc.">
        <title>Draft Genome Sequence of the Archiascomycetous Yeast Saitoella complicata.</title>
        <authorList>
            <person name="Yamauchi K."/>
            <person name="Kondo S."/>
            <person name="Hamamoto M."/>
            <person name="Takahashi Y."/>
            <person name="Ogura Y."/>
            <person name="Hayashi T."/>
            <person name="Nishida H."/>
        </authorList>
    </citation>
    <scope>NUCLEOTIDE SEQUENCE [LARGE SCALE GENOMIC DNA]</scope>
    <source>
        <strain evidence="2 3">NRRL Y-17804</strain>
    </source>
</reference>
<gene>
    <name evidence="2" type="ORF">G7K_4547-t1</name>
</gene>
<keyword evidence="1" id="KW-0472">Membrane</keyword>
<evidence type="ECO:0000313" key="3">
    <source>
        <dbReference type="Proteomes" id="UP000033140"/>
    </source>
</evidence>
<sequence length="207" mass="21661">MSTLTSYLAQFQNLDTILRVTALFGTAALFGSTTLTSSVLIPSLTTSHPGHQPNGHNNLTLFSTIASHANSIMPLLAGITTAAFTVLTYRTRKISDGVALGCIVGAAGVGAVLLHPKLEAVKRVVEGGHGETITTSDANKHLGAIAKVNHIRVGLLGAALFVAAYDAVKDALPAVLDTSKLARLENRVFDSSGKPIVRGYPTKQYLS</sequence>
<feature type="transmembrane region" description="Helical" evidence="1">
    <location>
        <begin position="61"/>
        <end position="87"/>
    </location>
</feature>
<keyword evidence="1" id="KW-1133">Transmembrane helix</keyword>
<keyword evidence="1" id="KW-0812">Transmembrane</keyword>